<protein>
    <recommendedName>
        <fullName evidence="3">GWxTD domain-containing protein</fullName>
    </recommendedName>
</protein>
<comment type="caution">
    <text evidence="1">The sequence shown here is derived from an EMBL/GenBank/DDBJ whole genome shotgun (WGS) entry which is preliminary data.</text>
</comment>
<accession>A0A0S8G9M1</accession>
<dbReference type="InterPro" id="IPR030959">
    <property type="entry name" value="GWxTD_dom"/>
</dbReference>
<dbReference type="NCBIfam" id="TIGR04514">
    <property type="entry name" value="GWxTD_dom"/>
    <property type="match status" value="1"/>
</dbReference>
<dbReference type="EMBL" id="LJUO01000112">
    <property type="protein sequence ID" value="KPK69783.1"/>
    <property type="molecule type" value="Genomic_DNA"/>
</dbReference>
<gene>
    <name evidence="1" type="ORF">AMJ87_09920</name>
</gene>
<dbReference type="Proteomes" id="UP000051096">
    <property type="component" value="Unassembled WGS sequence"/>
</dbReference>
<dbReference type="AlphaFoldDB" id="A0A0S8G9M1"/>
<name>A0A0S8G9M1_UNCW3</name>
<evidence type="ECO:0008006" key="3">
    <source>
        <dbReference type="Google" id="ProtNLM"/>
    </source>
</evidence>
<proteinExistence type="predicted"/>
<evidence type="ECO:0000313" key="1">
    <source>
        <dbReference type="EMBL" id="KPK69783.1"/>
    </source>
</evidence>
<evidence type="ECO:0000313" key="2">
    <source>
        <dbReference type="Proteomes" id="UP000051096"/>
    </source>
</evidence>
<sequence>MNKTIKVALAFCILIVCFCSVVNVFAARYYQLLEHERKIYLGLRGIDTLAAEEYINLGSVKERADYYELFWQGKEEGEREQFEERVTYAFRTFGRYAPLSDDRIPIYVKYGPPSRREEITPEKKIAVRHREQVKPAEIWTYKKDGLKFDFIRSARAYDLIARSEFGARVGVPFFATGEGDTAIEVSPDTPSFDFTFGTGRFRQRRNLTRLEVYITVDIEDTTGLRFIRAVRVWDMYDSLIAEQNDMLKPQGAASGTFFDEVNFWLKPDQYRCEIKIVDATNKRIGTRKTVVNLVDYQDDAKEISDLVPAKLIDDAFTHEKFHKPVGRVIPLTKAVVPVFQPFYFYAEVYNLETKNGLHQLSTTYEVTNKEKMRREVVDVMIKDYVEPGDIAFLAAEYHPMDLTPGHYIITMRVKDILSGKERTAVSEFELRPPY</sequence>
<organism evidence="1 2">
    <name type="scientific">candidate division WOR_3 bacterium SM23_60</name>
    <dbReference type="NCBI Taxonomy" id="1703780"/>
    <lineage>
        <taxon>Bacteria</taxon>
        <taxon>Bacteria division WOR-3</taxon>
    </lineage>
</organism>
<reference evidence="1 2" key="1">
    <citation type="journal article" date="2015" name="Microbiome">
        <title>Genomic resolution of linkages in carbon, nitrogen, and sulfur cycling among widespread estuary sediment bacteria.</title>
        <authorList>
            <person name="Baker B.J."/>
            <person name="Lazar C.S."/>
            <person name="Teske A.P."/>
            <person name="Dick G.J."/>
        </authorList>
    </citation>
    <scope>NUCLEOTIDE SEQUENCE [LARGE SCALE GENOMIC DNA]</scope>
    <source>
        <strain evidence="1">SM23_60</strain>
    </source>
</reference>